<proteinExistence type="predicted"/>
<dbReference type="Proteomes" id="UP000284706">
    <property type="component" value="Unassembled WGS sequence"/>
</dbReference>
<evidence type="ECO:0000313" key="1">
    <source>
        <dbReference type="EMBL" id="PPQ95992.1"/>
    </source>
</evidence>
<name>A0A409XYZ5_9AGAR</name>
<comment type="caution">
    <text evidence="1">The sequence shown here is derived from an EMBL/GenBank/DDBJ whole genome shotgun (WGS) entry which is preliminary data.</text>
</comment>
<dbReference type="InParanoid" id="A0A409XYZ5"/>
<dbReference type="EMBL" id="NHYE01001401">
    <property type="protein sequence ID" value="PPQ95992.1"/>
    <property type="molecule type" value="Genomic_DNA"/>
</dbReference>
<evidence type="ECO:0000313" key="2">
    <source>
        <dbReference type="Proteomes" id="UP000284706"/>
    </source>
</evidence>
<reference evidence="1 2" key="1">
    <citation type="journal article" date="2018" name="Evol. Lett.">
        <title>Horizontal gene cluster transfer increased hallucinogenic mushroom diversity.</title>
        <authorList>
            <person name="Reynolds H.T."/>
            <person name="Vijayakumar V."/>
            <person name="Gluck-Thaler E."/>
            <person name="Korotkin H.B."/>
            <person name="Matheny P.B."/>
            <person name="Slot J.C."/>
        </authorList>
    </citation>
    <scope>NUCLEOTIDE SEQUENCE [LARGE SCALE GENOMIC DNA]</scope>
    <source>
        <strain evidence="1 2">SRW20</strain>
    </source>
</reference>
<keyword evidence="2" id="KW-1185">Reference proteome</keyword>
<protein>
    <submittedName>
        <fullName evidence="1">Uncharacterized protein</fullName>
    </submittedName>
</protein>
<dbReference type="AlphaFoldDB" id="A0A409XYZ5"/>
<sequence length="98" mass="10855">MADHIAIDIAIQNNSAASLRLDLDLRNGLKSQLLCAVRIENTVDPGSHMRRRGGDVSLVHMPSRLCQQAYQHHPFVPQLTALACDPLDLLTPSRIFKS</sequence>
<accession>A0A409XYZ5</accession>
<gene>
    <name evidence="1" type="ORF">CVT26_016208</name>
</gene>
<organism evidence="1 2">
    <name type="scientific">Gymnopilus dilepis</name>
    <dbReference type="NCBI Taxonomy" id="231916"/>
    <lineage>
        <taxon>Eukaryota</taxon>
        <taxon>Fungi</taxon>
        <taxon>Dikarya</taxon>
        <taxon>Basidiomycota</taxon>
        <taxon>Agaricomycotina</taxon>
        <taxon>Agaricomycetes</taxon>
        <taxon>Agaricomycetidae</taxon>
        <taxon>Agaricales</taxon>
        <taxon>Agaricineae</taxon>
        <taxon>Hymenogastraceae</taxon>
        <taxon>Gymnopilus</taxon>
    </lineage>
</organism>